<dbReference type="OrthoDB" id="4328740at2"/>
<feature type="transmembrane region" description="Helical" evidence="4">
    <location>
        <begin position="99"/>
        <end position="119"/>
    </location>
</feature>
<protein>
    <submittedName>
        <fullName evidence="6">Anti-sigma-K factor rskA</fullName>
    </submittedName>
</protein>
<comment type="caution">
    <text evidence="6">The sequence shown here is derived from an EMBL/GenBank/DDBJ whole genome shotgun (WGS) entry which is preliminary data.</text>
</comment>
<evidence type="ECO:0000313" key="6">
    <source>
        <dbReference type="EMBL" id="ROR91491.1"/>
    </source>
</evidence>
<keyword evidence="4" id="KW-1133">Transmembrane helix</keyword>
<organism evidence="6 7">
    <name type="scientific">Nocardioides aurantiacus</name>
    <dbReference type="NCBI Taxonomy" id="86796"/>
    <lineage>
        <taxon>Bacteria</taxon>
        <taxon>Bacillati</taxon>
        <taxon>Actinomycetota</taxon>
        <taxon>Actinomycetes</taxon>
        <taxon>Propionibacteriales</taxon>
        <taxon>Nocardioidaceae</taxon>
        <taxon>Nocardioides</taxon>
    </lineage>
</organism>
<evidence type="ECO:0000259" key="5">
    <source>
        <dbReference type="Pfam" id="PF10099"/>
    </source>
</evidence>
<dbReference type="InterPro" id="IPR018764">
    <property type="entry name" value="RskA_C"/>
</dbReference>
<feature type="region of interest" description="Disordered" evidence="3">
    <location>
        <begin position="75"/>
        <end position="94"/>
    </location>
</feature>
<keyword evidence="4" id="KW-0472">Membrane</keyword>
<evidence type="ECO:0000256" key="4">
    <source>
        <dbReference type="SAM" id="Phobius"/>
    </source>
</evidence>
<evidence type="ECO:0000256" key="3">
    <source>
        <dbReference type="SAM" id="MobiDB-lite"/>
    </source>
</evidence>
<feature type="domain" description="Anti-sigma K factor RskA C-terminal" evidence="5">
    <location>
        <begin position="103"/>
        <end position="231"/>
    </location>
</feature>
<evidence type="ECO:0000256" key="1">
    <source>
        <dbReference type="ARBA" id="ARBA00023015"/>
    </source>
</evidence>
<keyword evidence="7" id="KW-1185">Reference proteome</keyword>
<sequence>MTTHLDDDDLAAVALGDHETELPPSAWSHAESCAHCATEVEALQAVVRRARATPASAPPVGPGVWRSVEREIAADDAPPAAPAPGSTAPRRHHPRRRGALRLLAGAAALVLAAGAGLAYGRTLAPDPPRAQDQVVARADLTTVDGDASRGRAQVVRADGALALRISAADLGDEAGWHEVWLLHDDGRGLVSLGTLGGGESGTFPLPGALLREGYTTVDVSLEDDGDPAHSGRSLARGRLGDV</sequence>
<evidence type="ECO:0000313" key="7">
    <source>
        <dbReference type="Proteomes" id="UP000281738"/>
    </source>
</evidence>
<dbReference type="Proteomes" id="UP000281738">
    <property type="component" value="Unassembled WGS sequence"/>
</dbReference>
<keyword evidence="2" id="KW-0804">Transcription</keyword>
<reference evidence="6 7" key="1">
    <citation type="submission" date="2018-11" db="EMBL/GenBank/DDBJ databases">
        <title>Sequencing the genomes of 1000 actinobacteria strains.</title>
        <authorList>
            <person name="Klenk H.-P."/>
        </authorList>
    </citation>
    <scope>NUCLEOTIDE SEQUENCE [LARGE SCALE GENOMIC DNA]</scope>
    <source>
        <strain evidence="6 7">DSM 12652</strain>
    </source>
</reference>
<proteinExistence type="predicted"/>
<dbReference type="RefSeq" id="WP_123391017.1">
    <property type="nucleotide sequence ID" value="NZ_RKHO01000001.1"/>
</dbReference>
<dbReference type="Pfam" id="PF10099">
    <property type="entry name" value="RskA_C"/>
    <property type="match status" value="1"/>
</dbReference>
<keyword evidence="4" id="KW-0812">Transmembrane</keyword>
<gene>
    <name evidence="6" type="ORF">EDD33_2360</name>
</gene>
<evidence type="ECO:0000256" key="2">
    <source>
        <dbReference type="ARBA" id="ARBA00023163"/>
    </source>
</evidence>
<dbReference type="EMBL" id="RKHO01000001">
    <property type="protein sequence ID" value="ROR91491.1"/>
    <property type="molecule type" value="Genomic_DNA"/>
</dbReference>
<dbReference type="GO" id="GO:0005886">
    <property type="term" value="C:plasma membrane"/>
    <property type="evidence" value="ECO:0007669"/>
    <property type="project" value="InterPro"/>
</dbReference>
<name>A0A3N2CVD6_9ACTN</name>
<dbReference type="Gene3D" id="1.10.10.1320">
    <property type="entry name" value="Anti-sigma factor, zinc-finger domain"/>
    <property type="match status" value="1"/>
</dbReference>
<accession>A0A3N2CVD6</accession>
<feature type="region of interest" description="Disordered" evidence="3">
    <location>
        <begin position="222"/>
        <end position="242"/>
    </location>
</feature>
<dbReference type="AlphaFoldDB" id="A0A3N2CVD6"/>
<dbReference type="InterPro" id="IPR041916">
    <property type="entry name" value="Anti_sigma_zinc_sf"/>
</dbReference>
<keyword evidence="1" id="KW-0805">Transcription regulation</keyword>